<dbReference type="EMBL" id="BAAAYN010000024">
    <property type="protein sequence ID" value="GAA3389416.1"/>
    <property type="molecule type" value="Genomic_DNA"/>
</dbReference>
<gene>
    <name evidence="1" type="ORF">GCM10020369_39440</name>
</gene>
<comment type="caution">
    <text evidence="1">The sequence shown here is derived from an EMBL/GenBank/DDBJ whole genome shotgun (WGS) entry which is preliminary data.</text>
</comment>
<dbReference type="RefSeq" id="WP_345729624.1">
    <property type="nucleotide sequence ID" value="NZ_BAAAYN010000024.1"/>
</dbReference>
<sequence length="429" mass="46544">MSPAQRRPVLRLWLDGVPLEKLGDWVLQVEVEERCDEASSLRLSVDLSPIHGSDAAGDWDALERGSFAADAAVPDFGLLRRVTVQFGLESDDPDGPEISSTVFDGYLTAVEPVFGEARVPDSRLELTGVDASCLMHFETVTRTWSDLTDVQIAREIFTRYGFAVVDAGKPGATLEDGGLDRPGARAVLVQRATDAEFLRMLARRNGFEAYVAPGPGPVTAGPHPAGSVVGHFHSPAVALPEQPALALFPRDAPTLASFRARYDSHQPTRIMGWHIDEQTRLLQRVTVSDPGYRRMGSHSRADVLATRLAAIQPVRHGTSPTPMESVDVQTSDVPHSAAEVTALARAELRLIDWFAAGTGTVLCERYPVILRAGRPIGLTGAGHLLDGSWYVRAVRHRWGVDPDEATVEQSIRRYEADVTLVRNALGGAG</sequence>
<keyword evidence="2" id="KW-1185">Reference proteome</keyword>
<accession>A0ABP6T1G6</accession>
<evidence type="ECO:0000313" key="1">
    <source>
        <dbReference type="EMBL" id="GAA3389416.1"/>
    </source>
</evidence>
<evidence type="ECO:0000313" key="2">
    <source>
        <dbReference type="Proteomes" id="UP001501676"/>
    </source>
</evidence>
<reference evidence="2" key="1">
    <citation type="journal article" date="2019" name="Int. J. Syst. Evol. Microbiol.">
        <title>The Global Catalogue of Microorganisms (GCM) 10K type strain sequencing project: providing services to taxonomists for standard genome sequencing and annotation.</title>
        <authorList>
            <consortium name="The Broad Institute Genomics Platform"/>
            <consortium name="The Broad Institute Genome Sequencing Center for Infectious Disease"/>
            <person name="Wu L."/>
            <person name="Ma J."/>
        </authorList>
    </citation>
    <scope>NUCLEOTIDE SEQUENCE [LARGE SCALE GENOMIC DNA]</scope>
    <source>
        <strain evidence="2">JCM 9458</strain>
    </source>
</reference>
<dbReference type="Proteomes" id="UP001501676">
    <property type="component" value="Unassembled WGS sequence"/>
</dbReference>
<evidence type="ECO:0008006" key="3">
    <source>
        <dbReference type="Google" id="ProtNLM"/>
    </source>
</evidence>
<name>A0ABP6T1G6_9ACTN</name>
<proteinExistence type="predicted"/>
<dbReference type="SUPFAM" id="SSF69279">
    <property type="entry name" value="Phage tail proteins"/>
    <property type="match status" value="1"/>
</dbReference>
<protein>
    <recommendedName>
        <fullName evidence="3">Phage protein D</fullName>
    </recommendedName>
</protein>
<organism evidence="1 2">
    <name type="scientific">Cryptosporangium minutisporangium</name>
    <dbReference type="NCBI Taxonomy" id="113569"/>
    <lineage>
        <taxon>Bacteria</taxon>
        <taxon>Bacillati</taxon>
        <taxon>Actinomycetota</taxon>
        <taxon>Actinomycetes</taxon>
        <taxon>Cryptosporangiales</taxon>
        <taxon>Cryptosporangiaceae</taxon>
        <taxon>Cryptosporangium</taxon>
    </lineage>
</organism>